<keyword evidence="1" id="KW-0812">Transmembrane</keyword>
<name>A0A4R8DUW5_9BACT</name>
<keyword evidence="1" id="KW-0472">Membrane</keyword>
<dbReference type="EMBL" id="SODV01000001">
    <property type="protein sequence ID" value="TDX01756.1"/>
    <property type="molecule type" value="Genomic_DNA"/>
</dbReference>
<dbReference type="RefSeq" id="WP_133994395.1">
    <property type="nucleotide sequence ID" value="NZ_SODV01000001.1"/>
</dbReference>
<reference evidence="2 3" key="1">
    <citation type="submission" date="2019-03" db="EMBL/GenBank/DDBJ databases">
        <title>Genomic Encyclopedia of Type Strains, Phase IV (KMG-IV): sequencing the most valuable type-strain genomes for metagenomic binning, comparative biology and taxonomic classification.</title>
        <authorList>
            <person name="Goeker M."/>
        </authorList>
    </citation>
    <scope>NUCLEOTIDE SEQUENCE [LARGE SCALE GENOMIC DNA]</scope>
    <source>
        <strain evidence="2 3">DSM 100059</strain>
    </source>
</reference>
<evidence type="ECO:0008006" key="4">
    <source>
        <dbReference type="Google" id="ProtNLM"/>
    </source>
</evidence>
<accession>A0A4R8DUW5</accession>
<evidence type="ECO:0000313" key="3">
    <source>
        <dbReference type="Proteomes" id="UP000294498"/>
    </source>
</evidence>
<dbReference type="AlphaFoldDB" id="A0A4R8DUW5"/>
<evidence type="ECO:0000313" key="2">
    <source>
        <dbReference type="EMBL" id="TDX01756.1"/>
    </source>
</evidence>
<protein>
    <recommendedName>
        <fullName evidence="4">PH (Pleckstrin Homology) domain-containing protein</fullName>
    </recommendedName>
</protein>
<dbReference type="Proteomes" id="UP000294498">
    <property type="component" value="Unassembled WGS sequence"/>
</dbReference>
<evidence type="ECO:0000256" key="1">
    <source>
        <dbReference type="SAM" id="Phobius"/>
    </source>
</evidence>
<gene>
    <name evidence="2" type="ORF">EDB95_2798</name>
</gene>
<dbReference type="OrthoDB" id="9765926at2"/>
<keyword evidence="1" id="KW-1133">Transmembrane helix</keyword>
<sequence length="145" mass="17027">MSLPAERTLLTDSPWLMVIPHLLCALAGLLFFMSSYVEEGFEPLVFIIMVWIALGLHWLTKKRLTRDDQYLYVARGWQKKVIPLERVVQMYSYTAMFSKNGQRRWRVRYLDEEGVRKEFSLSLAWNNKRLEAFAAEVQARVAGRP</sequence>
<feature type="transmembrane region" description="Helical" evidence="1">
    <location>
        <begin position="15"/>
        <end position="37"/>
    </location>
</feature>
<organism evidence="2 3">
    <name type="scientific">Dinghuibacter silviterrae</name>
    <dbReference type="NCBI Taxonomy" id="1539049"/>
    <lineage>
        <taxon>Bacteria</taxon>
        <taxon>Pseudomonadati</taxon>
        <taxon>Bacteroidota</taxon>
        <taxon>Chitinophagia</taxon>
        <taxon>Chitinophagales</taxon>
        <taxon>Chitinophagaceae</taxon>
        <taxon>Dinghuibacter</taxon>
    </lineage>
</organism>
<feature type="transmembrane region" description="Helical" evidence="1">
    <location>
        <begin position="43"/>
        <end position="60"/>
    </location>
</feature>
<proteinExistence type="predicted"/>
<comment type="caution">
    <text evidence="2">The sequence shown here is derived from an EMBL/GenBank/DDBJ whole genome shotgun (WGS) entry which is preliminary data.</text>
</comment>
<keyword evidence="3" id="KW-1185">Reference proteome</keyword>